<dbReference type="SUPFAM" id="SSF51905">
    <property type="entry name" value="FAD/NAD(P)-binding domain"/>
    <property type="match status" value="1"/>
</dbReference>
<keyword evidence="2 3" id="KW-0503">Monooxygenase</keyword>
<sequence length="409" mass="42627">MTHALIIGGGIAGATAAMSLGKAGISATVHEAYPAAADDDAGAFLVLFPNGLQALRTIDAHEPVLEASFSAERVEMLAHTGDSLGVRPIAGGLPAGTPEEETPGPRTIRRAVLCRVLRQEAERRGAAIEYGKRLVDAVTGEDGRVTARFADGSTAQGDLLIGADGLHSVTRRLIDPAAPGPRHTGQITVCGRTPGAGPEIAPAPGTYRMIRGRRAFLGCTLAPGGDLWWFANTPGGELSRSALATATPRQHTRWRDHVAGLFSEDASPAAEIVRGSGAGIVATNAYDLARTPVWSRGPLVVLGDAAHAATPNAAQGASMAIEDSVVLAKCLRDLPGPEAAFARFELLRRGRVEAVVERSARLNDRAVQRPAAHRTAPHPGQEAPAGSDWLLRYRIDWDSPVGAGTAGTP</sequence>
<dbReference type="GeneID" id="75179828"/>
<dbReference type="InterPro" id="IPR050493">
    <property type="entry name" value="FAD-dep_Monooxygenase_BioMet"/>
</dbReference>
<reference evidence="3 4" key="1">
    <citation type="submission" date="2018-10" db="EMBL/GenBank/DDBJ databases">
        <title>Isolation of pseudouridimycin from Streptomyces albus DSM 40763.</title>
        <authorList>
            <person name="Rosenqvist P."/>
            <person name="Metsae-Ketelae M."/>
            <person name="Virta P."/>
        </authorList>
    </citation>
    <scope>NUCLEOTIDE SEQUENCE [LARGE SCALE GENOMIC DNA]</scope>
    <source>
        <strain evidence="3 4">DSM 40763</strain>
    </source>
</reference>
<keyword evidence="1" id="KW-0560">Oxidoreductase</keyword>
<dbReference type="Pfam" id="PF01494">
    <property type="entry name" value="FAD_binding_3"/>
    <property type="match status" value="1"/>
</dbReference>
<evidence type="ECO:0000256" key="2">
    <source>
        <dbReference type="ARBA" id="ARBA00023033"/>
    </source>
</evidence>
<dbReference type="InterPro" id="IPR036188">
    <property type="entry name" value="FAD/NAD-bd_sf"/>
</dbReference>
<proteinExistence type="predicted"/>
<dbReference type="GO" id="GO:0071949">
    <property type="term" value="F:FAD binding"/>
    <property type="evidence" value="ECO:0007669"/>
    <property type="project" value="InterPro"/>
</dbReference>
<name>A0A6C1C8U9_9ACTN</name>
<gene>
    <name evidence="3" type="ORF">D8771_07365</name>
</gene>
<evidence type="ECO:0000313" key="4">
    <source>
        <dbReference type="Proteomes" id="UP000298111"/>
    </source>
</evidence>
<comment type="caution">
    <text evidence="3">The sequence shown here is derived from an EMBL/GenBank/DDBJ whole genome shotgun (WGS) entry which is preliminary data.</text>
</comment>
<dbReference type="InterPro" id="IPR002938">
    <property type="entry name" value="FAD-bd"/>
</dbReference>
<organism evidence="3 4">
    <name type="scientific">Streptomyces albus</name>
    <dbReference type="NCBI Taxonomy" id="1888"/>
    <lineage>
        <taxon>Bacteria</taxon>
        <taxon>Bacillati</taxon>
        <taxon>Actinomycetota</taxon>
        <taxon>Actinomycetes</taxon>
        <taxon>Kitasatosporales</taxon>
        <taxon>Streptomycetaceae</taxon>
        <taxon>Streptomyces</taxon>
    </lineage>
</organism>
<dbReference type="PANTHER" id="PTHR13789:SF309">
    <property type="entry name" value="PUTATIVE (AFU_ORTHOLOGUE AFUA_6G14510)-RELATED"/>
    <property type="match status" value="1"/>
</dbReference>
<dbReference type="PANTHER" id="PTHR13789">
    <property type="entry name" value="MONOOXYGENASE"/>
    <property type="match status" value="1"/>
</dbReference>
<dbReference type="EMBL" id="RCIY01000040">
    <property type="protein sequence ID" value="TGG86203.1"/>
    <property type="molecule type" value="Genomic_DNA"/>
</dbReference>
<dbReference type="GO" id="GO:0004497">
    <property type="term" value="F:monooxygenase activity"/>
    <property type="evidence" value="ECO:0007669"/>
    <property type="project" value="UniProtKB-KW"/>
</dbReference>
<dbReference type="RefSeq" id="WP_016471357.1">
    <property type="nucleotide sequence ID" value="NZ_BBQG01000014.1"/>
</dbReference>
<dbReference type="Proteomes" id="UP000298111">
    <property type="component" value="Unassembled WGS sequence"/>
</dbReference>
<accession>A0A6C1C8U9</accession>
<dbReference type="AlphaFoldDB" id="A0A6C1C8U9"/>
<protein>
    <submittedName>
        <fullName evidence="3">FAD-dependent monooxygenase</fullName>
    </submittedName>
</protein>
<dbReference type="PRINTS" id="PR00420">
    <property type="entry name" value="RNGMNOXGNASE"/>
</dbReference>
<dbReference type="Gene3D" id="3.50.50.60">
    <property type="entry name" value="FAD/NAD(P)-binding domain"/>
    <property type="match status" value="1"/>
</dbReference>
<evidence type="ECO:0000256" key="1">
    <source>
        <dbReference type="ARBA" id="ARBA00023002"/>
    </source>
</evidence>
<evidence type="ECO:0000313" key="3">
    <source>
        <dbReference type="EMBL" id="TGG86203.1"/>
    </source>
</evidence>